<dbReference type="PROSITE" id="PS50297">
    <property type="entry name" value="ANK_REP_REGION"/>
    <property type="match status" value="3"/>
</dbReference>
<dbReference type="InterPro" id="IPR002110">
    <property type="entry name" value="Ankyrin_rpt"/>
</dbReference>
<evidence type="ECO:0000313" key="5">
    <source>
        <dbReference type="Proteomes" id="UP001187531"/>
    </source>
</evidence>
<dbReference type="Gene3D" id="1.25.40.10">
    <property type="entry name" value="Tetratricopeptide repeat domain"/>
    <property type="match status" value="1"/>
</dbReference>
<name>A0AA88HRX1_ARTSF</name>
<dbReference type="SUPFAM" id="SSF48403">
    <property type="entry name" value="Ankyrin repeat"/>
    <property type="match status" value="1"/>
</dbReference>
<evidence type="ECO:0000256" key="3">
    <source>
        <dbReference type="PROSITE-ProRule" id="PRU00023"/>
    </source>
</evidence>
<comment type="caution">
    <text evidence="4">The sequence shown here is derived from an EMBL/GenBank/DDBJ whole genome shotgun (WGS) entry which is preliminary data.</text>
</comment>
<feature type="repeat" description="ANK" evidence="3">
    <location>
        <begin position="117"/>
        <end position="149"/>
    </location>
</feature>
<evidence type="ECO:0000256" key="1">
    <source>
        <dbReference type="ARBA" id="ARBA00022737"/>
    </source>
</evidence>
<protein>
    <recommendedName>
        <fullName evidence="6">Ankyrin repeat protein</fullName>
    </recommendedName>
</protein>
<dbReference type="SUPFAM" id="SSF48452">
    <property type="entry name" value="TPR-like"/>
    <property type="match status" value="1"/>
</dbReference>
<feature type="repeat" description="ANK" evidence="3">
    <location>
        <begin position="150"/>
        <end position="173"/>
    </location>
</feature>
<dbReference type="Proteomes" id="UP001187531">
    <property type="component" value="Unassembled WGS sequence"/>
</dbReference>
<dbReference type="Gene3D" id="1.25.40.20">
    <property type="entry name" value="Ankyrin repeat-containing domain"/>
    <property type="match status" value="2"/>
</dbReference>
<dbReference type="AlphaFoldDB" id="A0AA88HRX1"/>
<dbReference type="PROSITE" id="PS50088">
    <property type="entry name" value="ANK_REPEAT"/>
    <property type="match status" value="3"/>
</dbReference>
<keyword evidence="1" id="KW-0677">Repeat</keyword>
<dbReference type="Pfam" id="PF12796">
    <property type="entry name" value="Ank_2"/>
    <property type="match status" value="1"/>
</dbReference>
<keyword evidence="2 3" id="KW-0040">ANK repeat</keyword>
<dbReference type="PANTHER" id="PTHR24171">
    <property type="entry name" value="ANKYRIN REPEAT DOMAIN-CONTAINING PROTEIN 39-RELATED"/>
    <property type="match status" value="1"/>
</dbReference>
<dbReference type="SMART" id="SM00248">
    <property type="entry name" value="ANK"/>
    <property type="match status" value="4"/>
</dbReference>
<dbReference type="Pfam" id="PF13424">
    <property type="entry name" value="TPR_12"/>
    <property type="match status" value="1"/>
</dbReference>
<feature type="repeat" description="ANK" evidence="3">
    <location>
        <begin position="190"/>
        <end position="222"/>
    </location>
</feature>
<keyword evidence="5" id="KW-1185">Reference proteome</keyword>
<organism evidence="4 5">
    <name type="scientific">Artemia franciscana</name>
    <name type="common">Brine shrimp</name>
    <name type="synonym">Artemia sanfranciscana</name>
    <dbReference type="NCBI Taxonomy" id="6661"/>
    <lineage>
        <taxon>Eukaryota</taxon>
        <taxon>Metazoa</taxon>
        <taxon>Ecdysozoa</taxon>
        <taxon>Arthropoda</taxon>
        <taxon>Crustacea</taxon>
        <taxon>Branchiopoda</taxon>
        <taxon>Anostraca</taxon>
        <taxon>Artemiidae</taxon>
        <taxon>Artemia</taxon>
    </lineage>
</organism>
<dbReference type="Pfam" id="PF13857">
    <property type="entry name" value="Ank_5"/>
    <property type="match status" value="1"/>
</dbReference>
<reference evidence="4" key="1">
    <citation type="submission" date="2023-07" db="EMBL/GenBank/DDBJ databases">
        <title>Chromosome-level genome assembly of Artemia franciscana.</title>
        <authorList>
            <person name="Jo E."/>
        </authorList>
    </citation>
    <scope>NUCLEOTIDE SEQUENCE</scope>
    <source>
        <tissue evidence="4">Whole body</tissue>
    </source>
</reference>
<dbReference type="InterPro" id="IPR011990">
    <property type="entry name" value="TPR-like_helical_dom_sf"/>
</dbReference>
<dbReference type="InterPro" id="IPR036770">
    <property type="entry name" value="Ankyrin_rpt-contain_sf"/>
</dbReference>
<proteinExistence type="predicted"/>
<evidence type="ECO:0008006" key="6">
    <source>
        <dbReference type="Google" id="ProtNLM"/>
    </source>
</evidence>
<evidence type="ECO:0000256" key="2">
    <source>
        <dbReference type="ARBA" id="ARBA00023043"/>
    </source>
</evidence>
<dbReference type="EMBL" id="JAVRJZ010000013">
    <property type="protein sequence ID" value="KAK2714605.1"/>
    <property type="molecule type" value="Genomic_DNA"/>
</dbReference>
<sequence length="308" mass="34323">MVLSNQGKLEESLKIYKEVFEKRKIFLGVNHTDTLRTLNSIAGVLFRQNELHQAMNTYQEVLSIQKTVMEQNHPDTLASEILRYLTKDINIGASKGDRQTVQRLLKDGVGPNDKDIDGRTTLHFAVDYGDLDIVNTLIRNGANVNQTTNKGNTPLHTATSKCNKEIVDVLLENIGRDKLNDFINAKTTVSGTTSLHIAAKNGSLEIVKSLLNHGATYNIENKDGKLPIDLSKDQKVINLLKIIEELFRDIKNGNVESISRLEEIKPNEVLAITNACNNQGNKLLVVAIANGQKNVASKLLEMLKRFQK</sequence>
<gene>
    <name evidence="4" type="ORF">QYM36_008980</name>
</gene>
<dbReference type="PRINTS" id="PR01415">
    <property type="entry name" value="ANKYRIN"/>
</dbReference>
<accession>A0AA88HRX1</accession>
<evidence type="ECO:0000313" key="4">
    <source>
        <dbReference type="EMBL" id="KAK2714605.1"/>
    </source>
</evidence>